<name>A0A1F7GM43_9BACT</name>
<accession>A0A1F7GM43</accession>
<dbReference type="EMBL" id="MFZI01000041">
    <property type="protein sequence ID" value="OGK19997.1"/>
    <property type="molecule type" value="Genomic_DNA"/>
</dbReference>
<gene>
    <name evidence="1" type="ORF">A2866_06320</name>
</gene>
<reference evidence="1 2" key="1">
    <citation type="journal article" date="2016" name="Nat. Commun.">
        <title>Thousands of microbial genomes shed light on interconnected biogeochemical processes in an aquifer system.</title>
        <authorList>
            <person name="Anantharaman K."/>
            <person name="Brown C.T."/>
            <person name="Hug L.A."/>
            <person name="Sharon I."/>
            <person name="Castelle C.J."/>
            <person name="Probst A.J."/>
            <person name="Thomas B.C."/>
            <person name="Singh A."/>
            <person name="Wilkins M.J."/>
            <person name="Karaoz U."/>
            <person name="Brodie E.L."/>
            <person name="Williams K.H."/>
            <person name="Hubbard S.S."/>
            <person name="Banfield J.F."/>
        </authorList>
    </citation>
    <scope>NUCLEOTIDE SEQUENCE [LARGE SCALE GENOMIC DNA]</scope>
</reference>
<evidence type="ECO:0000313" key="2">
    <source>
        <dbReference type="Proteomes" id="UP000177026"/>
    </source>
</evidence>
<sequence length="75" mass="9046">MSQLKIETGKYLEKKLMLTNQSFEVLRGTLMEAFVFRWYLRTQIGIEVKSREAYTLWEQKRLIDSTVLPIKREVY</sequence>
<protein>
    <submittedName>
        <fullName evidence="1">Uncharacterized protein</fullName>
    </submittedName>
</protein>
<comment type="caution">
    <text evidence="1">The sequence shown here is derived from an EMBL/GenBank/DDBJ whole genome shotgun (WGS) entry which is preliminary data.</text>
</comment>
<dbReference type="Proteomes" id="UP000177026">
    <property type="component" value="Unassembled WGS sequence"/>
</dbReference>
<evidence type="ECO:0000313" key="1">
    <source>
        <dbReference type="EMBL" id="OGK19997.1"/>
    </source>
</evidence>
<organism evidence="1 2">
    <name type="scientific">Candidatus Roizmanbacteria bacterium RIFCSPHIGHO2_01_FULL_39_8</name>
    <dbReference type="NCBI Taxonomy" id="1802033"/>
    <lineage>
        <taxon>Bacteria</taxon>
        <taxon>Candidatus Roizmaniibacteriota</taxon>
    </lineage>
</organism>
<dbReference type="AlphaFoldDB" id="A0A1F7GM43"/>
<proteinExistence type="predicted"/>